<protein>
    <submittedName>
        <fullName evidence="8">Small GTPase superfamily, P-loop containing nucleoside triphosphate hydrolase</fullName>
    </submittedName>
</protein>
<dbReference type="InterPro" id="IPR005225">
    <property type="entry name" value="Small_GTP-bd"/>
</dbReference>
<evidence type="ECO:0000313" key="9">
    <source>
        <dbReference type="Proteomes" id="UP001237642"/>
    </source>
</evidence>
<keyword evidence="2" id="KW-0547">Nucleotide-binding</keyword>
<dbReference type="Gene3D" id="3.40.50.300">
    <property type="entry name" value="P-loop containing nucleotide triphosphate hydrolases"/>
    <property type="match status" value="1"/>
</dbReference>
<dbReference type="EMBL" id="JAUIZM010000005">
    <property type="protein sequence ID" value="KAK1384150.1"/>
    <property type="molecule type" value="Genomic_DNA"/>
</dbReference>
<evidence type="ECO:0000256" key="4">
    <source>
        <dbReference type="ARBA" id="ARBA00023136"/>
    </source>
</evidence>
<dbReference type="PROSITE" id="PS51419">
    <property type="entry name" value="RAB"/>
    <property type="match status" value="1"/>
</dbReference>
<dbReference type="InterPro" id="IPR001806">
    <property type="entry name" value="Small_GTPase"/>
</dbReference>
<dbReference type="NCBIfam" id="TIGR00231">
    <property type="entry name" value="small_GTP"/>
    <property type="match status" value="1"/>
</dbReference>
<dbReference type="Pfam" id="PF00071">
    <property type="entry name" value="Ras"/>
    <property type="match status" value="1"/>
</dbReference>
<evidence type="ECO:0000256" key="3">
    <source>
        <dbReference type="ARBA" id="ARBA00023134"/>
    </source>
</evidence>
<reference evidence="8" key="2">
    <citation type="submission" date="2023-05" db="EMBL/GenBank/DDBJ databases">
        <authorList>
            <person name="Schelkunov M.I."/>
        </authorList>
    </citation>
    <scope>NUCLEOTIDE SEQUENCE</scope>
    <source>
        <strain evidence="8">Hsosn_3</strain>
        <tissue evidence="8">Leaf</tissue>
    </source>
</reference>
<evidence type="ECO:0000256" key="1">
    <source>
        <dbReference type="ARBA" id="ARBA00006270"/>
    </source>
</evidence>
<evidence type="ECO:0000313" key="8">
    <source>
        <dbReference type="EMBL" id="KAK1384150.1"/>
    </source>
</evidence>
<proteinExistence type="inferred from homology"/>
<dbReference type="GO" id="GO:0012505">
    <property type="term" value="C:endomembrane system"/>
    <property type="evidence" value="ECO:0007669"/>
    <property type="project" value="UniProtKB-SubCell"/>
</dbReference>
<dbReference type="PANTHER" id="PTHR47979">
    <property type="entry name" value="DRAB11-RELATED"/>
    <property type="match status" value="1"/>
</dbReference>
<dbReference type="GO" id="GO:0003924">
    <property type="term" value="F:GTPase activity"/>
    <property type="evidence" value="ECO:0007669"/>
    <property type="project" value="InterPro"/>
</dbReference>
<comment type="caution">
    <text evidence="8">The sequence shown here is derived from an EMBL/GenBank/DDBJ whole genome shotgun (WGS) entry which is preliminary data.</text>
</comment>
<dbReference type="InterPro" id="IPR050209">
    <property type="entry name" value="Rab_GTPases_membrane_traffic"/>
</dbReference>
<keyword evidence="9" id="KW-1185">Reference proteome</keyword>
<dbReference type="InterPro" id="IPR027417">
    <property type="entry name" value="P-loop_NTPase"/>
</dbReference>
<dbReference type="SMART" id="SM00173">
    <property type="entry name" value="RAS"/>
    <property type="match status" value="1"/>
</dbReference>
<dbReference type="FunFam" id="3.40.50.300:FF:000274">
    <property type="entry name" value="ras-related protein RABA5a"/>
    <property type="match status" value="1"/>
</dbReference>
<keyword evidence="5" id="KW-0449">Lipoprotein</keyword>
<name>A0AAD8MP75_9APIA</name>
<sequence>MAGSFDEECDYLFKAVLIGDSAVGKSNLLSRISRNEFHLDSKPTIGVEFAYRNIKVGDKLIKAQIWDTAGQERFRAITSSYYRGALGALLVYDITRKNTFESVKKWLHELKEFGNPDMVIVLVGNKSDLAESRQVVVEDGHTLAQLEGLCFMETSAKQNINVEEAFLNMINKIHEITSKKSLEAKLNNHDIKTNDSLHGAKEIIIADNHEVPATRRNTSFCCT</sequence>
<dbReference type="SMART" id="SM00174">
    <property type="entry name" value="RHO"/>
    <property type="match status" value="1"/>
</dbReference>
<comment type="similarity">
    <text evidence="1">Belongs to the small GTPase superfamily. Rab family.</text>
</comment>
<keyword evidence="4" id="KW-0472">Membrane</keyword>
<dbReference type="SMART" id="SM00176">
    <property type="entry name" value="RAN"/>
    <property type="match status" value="1"/>
</dbReference>
<dbReference type="PROSITE" id="PS51420">
    <property type="entry name" value="RHO"/>
    <property type="match status" value="1"/>
</dbReference>
<dbReference type="Proteomes" id="UP001237642">
    <property type="component" value="Unassembled WGS sequence"/>
</dbReference>
<evidence type="ECO:0000256" key="5">
    <source>
        <dbReference type="ARBA" id="ARBA00023288"/>
    </source>
</evidence>
<dbReference type="AlphaFoldDB" id="A0AAD8MP75"/>
<evidence type="ECO:0000256" key="7">
    <source>
        <dbReference type="ARBA" id="ARBA00037868"/>
    </source>
</evidence>
<dbReference type="SUPFAM" id="SSF52540">
    <property type="entry name" value="P-loop containing nucleoside triphosphate hydrolases"/>
    <property type="match status" value="1"/>
</dbReference>
<keyword evidence="8" id="KW-0378">Hydrolase</keyword>
<keyword evidence="6" id="KW-0636">Prenylation</keyword>
<accession>A0AAD8MP75</accession>
<dbReference type="PRINTS" id="PR00449">
    <property type="entry name" value="RASTRNSFRMNG"/>
</dbReference>
<keyword evidence="3" id="KW-0342">GTP-binding</keyword>
<dbReference type="SMART" id="SM00175">
    <property type="entry name" value="RAB"/>
    <property type="match status" value="1"/>
</dbReference>
<organism evidence="8 9">
    <name type="scientific">Heracleum sosnowskyi</name>
    <dbReference type="NCBI Taxonomy" id="360622"/>
    <lineage>
        <taxon>Eukaryota</taxon>
        <taxon>Viridiplantae</taxon>
        <taxon>Streptophyta</taxon>
        <taxon>Embryophyta</taxon>
        <taxon>Tracheophyta</taxon>
        <taxon>Spermatophyta</taxon>
        <taxon>Magnoliopsida</taxon>
        <taxon>eudicotyledons</taxon>
        <taxon>Gunneridae</taxon>
        <taxon>Pentapetalae</taxon>
        <taxon>asterids</taxon>
        <taxon>campanulids</taxon>
        <taxon>Apiales</taxon>
        <taxon>Apiaceae</taxon>
        <taxon>Apioideae</taxon>
        <taxon>apioid superclade</taxon>
        <taxon>Tordylieae</taxon>
        <taxon>Tordyliinae</taxon>
        <taxon>Heracleum</taxon>
    </lineage>
</organism>
<comment type="subcellular location">
    <subcellularLocation>
        <location evidence="7">Endomembrane system</location>
        <topology evidence="7">Lipid-anchor</topology>
    </subcellularLocation>
</comment>
<dbReference type="PROSITE" id="PS51421">
    <property type="entry name" value="RAS"/>
    <property type="match status" value="1"/>
</dbReference>
<gene>
    <name evidence="8" type="ORF">POM88_021885</name>
</gene>
<dbReference type="CDD" id="cd01868">
    <property type="entry name" value="Rab11_like"/>
    <property type="match status" value="1"/>
</dbReference>
<evidence type="ECO:0000256" key="6">
    <source>
        <dbReference type="ARBA" id="ARBA00023289"/>
    </source>
</evidence>
<dbReference type="GO" id="GO:0005525">
    <property type="term" value="F:GTP binding"/>
    <property type="evidence" value="ECO:0007669"/>
    <property type="project" value="UniProtKB-KW"/>
</dbReference>
<reference evidence="8" key="1">
    <citation type="submission" date="2023-02" db="EMBL/GenBank/DDBJ databases">
        <title>Genome of toxic invasive species Heracleum sosnowskyi carries increased number of genes despite the absence of recent whole-genome duplications.</title>
        <authorList>
            <person name="Schelkunov M."/>
            <person name="Shtratnikova V."/>
            <person name="Makarenko M."/>
            <person name="Klepikova A."/>
            <person name="Omelchenko D."/>
            <person name="Novikova G."/>
            <person name="Obukhova E."/>
            <person name="Bogdanov V."/>
            <person name="Penin A."/>
            <person name="Logacheva M."/>
        </authorList>
    </citation>
    <scope>NUCLEOTIDE SEQUENCE</scope>
    <source>
        <strain evidence="8">Hsosn_3</strain>
        <tissue evidence="8">Leaf</tissue>
    </source>
</reference>
<evidence type="ECO:0000256" key="2">
    <source>
        <dbReference type="ARBA" id="ARBA00022741"/>
    </source>
</evidence>